<dbReference type="GO" id="GO:0045892">
    <property type="term" value="P:negative regulation of DNA-templated transcription"/>
    <property type="evidence" value="ECO:0007669"/>
    <property type="project" value="InterPro"/>
</dbReference>
<dbReference type="GO" id="GO:0045982">
    <property type="term" value="P:negative regulation of purine nucleobase metabolic process"/>
    <property type="evidence" value="ECO:0007669"/>
    <property type="project" value="InterPro"/>
</dbReference>
<dbReference type="OrthoDB" id="4213751at2"/>
<name>A0A1T4L3W0_9FIRM</name>
<evidence type="ECO:0000256" key="3">
    <source>
        <dbReference type="ARBA" id="ARBA00023125"/>
    </source>
</evidence>
<keyword evidence="9" id="KW-1185">Reference proteome</keyword>
<dbReference type="Pfam" id="PF00156">
    <property type="entry name" value="Pribosyltran"/>
    <property type="match status" value="1"/>
</dbReference>
<evidence type="ECO:0000313" key="8">
    <source>
        <dbReference type="EMBL" id="SJZ49384.1"/>
    </source>
</evidence>
<dbReference type="PANTHER" id="PTHR43864">
    <property type="entry name" value="HYPOXANTHINE/GUANINE PHOSPHORIBOSYLTRANSFERASE"/>
    <property type="match status" value="1"/>
</dbReference>
<evidence type="ECO:0000259" key="6">
    <source>
        <dbReference type="Pfam" id="PF00156"/>
    </source>
</evidence>
<comment type="similarity">
    <text evidence="5">Belongs to the purine/pyrimidine phosphoribosyltransferase family. PurR subfamily.</text>
</comment>
<dbReference type="Gene3D" id="1.10.10.10">
    <property type="entry name" value="Winged helix-like DNA-binding domain superfamily/Winged helix DNA-binding domain"/>
    <property type="match status" value="1"/>
</dbReference>
<reference evidence="8 9" key="1">
    <citation type="submission" date="2017-02" db="EMBL/GenBank/DDBJ databases">
        <authorList>
            <person name="Peterson S.W."/>
        </authorList>
    </citation>
    <scope>NUCLEOTIDE SEQUENCE [LARGE SCALE GENOMIC DNA]</scope>
    <source>
        <strain evidence="8 9">DSM 15102</strain>
    </source>
</reference>
<dbReference type="Proteomes" id="UP000196365">
    <property type="component" value="Unassembled WGS sequence"/>
</dbReference>
<evidence type="ECO:0000256" key="2">
    <source>
        <dbReference type="ARBA" id="ARBA00023015"/>
    </source>
</evidence>
<dbReference type="InterPro" id="IPR036390">
    <property type="entry name" value="WH_DNA-bd_sf"/>
</dbReference>
<sequence>MKNKKRKRTERIGVLIKILNDHPNKIFTLNYFCELLGAAKSSISEDIMIAKNMLEDLNLGIIETIPGAAGGVKYLPVISKEETKKFLQDICFKLEDEERVIPGGFIYMTDIIYSPENAEMIGKILATQFINKKIDYVLTMETKGIPIAMMGARSLGVPLVIVRRDNKVTEGSTVSINYVSGSSKRIQTMFLSRRALSRGAKVLIIDDFMKAGGTAKGMTDLVKEFEGEIAGIGVLIATKEPKEKVVEEYVSLLYLENMDLKNKKISIMPNPSLL</sequence>
<organism evidence="8 9">
    <name type="scientific">Garciella nitratireducens DSM 15102</name>
    <dbReference type="NCBI Taxonomy" id="1121911"/>
    <lineage>
        <taxon>Bacteria</taxon>
        <taxon>Bacillati</taxon>
        <taxon>Bacillota</taxon>
        <taxon>Clostridia</taxon>
        <taxon>Eubacteriales</taxon>
        <taxon>Eubacteriaceae</taxon>
        <taxon>Garciella</taxon>
    </lineage>
</organism>
<dbReference type="Gene3D" id="3.40.50.2020">
    <property type="match status" value="1"/>
</dbReference>
<dbReference type="InterPro" id="IPR036388">
    <property type="entry name" value="WH-like_DNA-bd_sf"/>
</dbReference>
<dbReference type="GO" id="GO:0003677">
    <property type="term" value="F:DNA binding"/>
    <property type="evidence" value="ECO:0007669"/>
    <property type="project" value="UniProtKB-KW"/>
</dbReference>
<dbReference type="AlphaFoldDB" id="A0A1T4L3W0"/>
<dbReference type="PANTHER" id="PTHR43864:SF2">
    <property type="entry name" value="PUR OPERON REPRESSOR"/>
    <property type="match status" value="1"/>
</dbReference>
<dbReference type="Pfam" id="PF09182">
    <property type="entry name" value="PuR_N"/>
    <property type="match status" value="1"/>
</dbReference>
<evidence type="ECO:0000313" key="9">
    <source>
        <dbReference type="Proteomes" id="UP000196365"/>
    </source>
</evidence>
<comment type="subunit">
    <text evidence="1">Homodimer.</text>
</comment>
<dbReference type="RefSeq" id="WP_087678242.1">
    <property type="nucleotide sequence ID" value="NZ_FUWV01000003.1"/>
</dbReference>
<dbReference type="InterPro" id="IPR015265">
    <property type="entry name" value="PuR_N"/>
</dbReference>
<keyword evidence="2" id="KW-0805">Transcription regulation</keyword>
<keyword evidence="3" id="KW-0238">DNA-binding</keyword>
<evidence type="ECO:0000256" key="4">
    <source>
        <dbReference type="ARBA" id="ARBA00023163"/>
    </source>
</evidence>
<dbReference type="InterPro" id="IPR029057">
    <property type="entry name" value="PRTase-like"/>
</dbReference>
<protein>
    <submittedName>
        <fullName evidence="8">Purine operon repressor, PurR</fullName>
    </submittedName>
</protein>
<dbReference type="InterPro" id="IPR050118">
    <property type="entry name" value="Pur/Pyrimidine_PRTase"/>
</dbReference>
<keyword evidence="4" id="KW-0804">Transcription</keyword>
<evidence type="ECO:0000256" key="5">
    <source>
        <dbReference type="ARBA" id="ARBA00049656"/>
    </source>
</evidence>
<dbReference type="InterPro" id="IPR000836">
    <property type="entry name" value="PRTase_dom"/>
</dbReference>
<accession>A0A1T4L3W0</accession>
<dbReference type="EMBL" id="FUWV01000003">
    <property type="protein sequence ID" value="SJZ49384.1"/>
    <property type="molecule type" value="Genomic_DNA"/>
</dbReference>
<dbReference type="NCBIfam" id="TIGR01743">
    <property type="entry name" value="purR_Bsub"/>
    <property type="match status" value="1"/>
</dbReference>
<evidence type="ECO:0000256" key="1">
    <source>
        <dbReference type="ARBA" id="ARBA00011738"/>
    </source>
</evidence>
<dbReference type="SUPFAM" id="SSF46785">
    <property type="entry name" value="Winged helix' DNA-binding domain"/>
    <property type="match status" value="1"/>
</dbReference>
<dbReference type="CDD" id="cd06223">
    <property type="entry name" value="PRTases_typeI"/>
    <property type="match status" value="1"/>
</dbReference>
<proteinExistence type="inferred from homology"/>
<dbReference type="SUPFAM" id="SSF53271">
    <property type="entry name" value="PRTase-like"/>
    <property type="match status" value="1"/>
</dbReference>
<dbReference type="InterPro" id="IPR010078">
    <property type="entry name" value="PurR_Bsub"/>
</dbReference>
<gene>
    <name evidence="8" type="ORF">SAMN02745973_00822</name>
</gene>
<feature type="domain" description="Bacterial purine repressor N-terminal" evidence="7">
    <location>
        <begin position="7"/>
        <end position="76"/>
    </location>
</feature>
<feature type="domain" description="Phosphoribosyltransferase" evidence="6">
    <location>
        <begin position="117"/>
        <end position="256"/>
    </location>
</feature>
<evidence type="ECO:0000259" key="7">
    <source>
        <dbReference type="Pfam" id="PF09182"/>
    </source>
</evidence>